<proteinExistence type="inferred from homology"/>
<dbReference type="Gene3D" id="2.40.10.350">
    <property type="entry name" value="Rod shape-determining protein MreC, domain 2"/>
    <property type="match status" value="1"/>
</dbReference>
<dbReference type="PANTHER" id="PTHR34138:SF1">
    <property type="entry name" value="CELL SHAPE-DETERMINING PROTEIN MREC"/>
    <property type="match status" value="1"/>
</dbReference>
<sequence length="263" mass="27690">MRRLARRTSNTLITIAALALVAFVFRGSVMRVLAVVQRPLVAAGTWVSIRAIGIFDQAAVSPERLSQLEAQREAAIIDHAELERLRIENEELRAEIGFVSRSHVRTLTAAIVSRSVGPEASAFVIDRGSDDGVEIGDPAVTGNGVLVGKVVAVTATSATVRVVSDRDSATAIALLNGTRTIGIAQGISGALLALHYIPQDERVAVNDIVVTSGLEDNIPSGLIVGIVNTVTGDPTAPFQEAVIEPLGDVRRIYTVSVIVSGSL</sequence>
<dbReference type="PANTHER" id="PTHR34138">
    <property type="entry name" value="CELL SHAPE-DETERMINING PROTEIN MREC"/>
    <property type="match status" value="1"/>
</dbReference>
<dbReference type="Pfam" id="PF04085">
    <property type="entry name" value="MreC"/>
    <property type="match status" value="1"/>
</dbReference>
<dbReference type="InterPro" id="IPR055342">
    <property type="entry name" value="MreC_beta-barrel_core"/>
</dbReference>
<evidence type="ECO:0000259" key="6">
    <source>
        <dbReference type="Pfam" id="PF04085"/>
    </source>
</evidence>
<dbReference type="GO" id="GO:0005886">
    <property type="term" value="C:plasma membrane"/>
    <property type="evidence" value="ECO:0007669"/>
    <property type="project" value="TreeGrafter"/>
</dbReference>
<gene>
    <name evidence="7" type="ORF">A2304_03670</name>
</gene>
<comment type="caution">
    <text evidence="7">The sequence shown here is derived from an EMBL/GenBank/DDBJ whole genome shotgun (WGS) entry which is preliminary data.</text>
</comment>
<feature type="coiled-coil region" evidence="5">
    <location>
        <begin position="65"/>
        <end position="102"/>
    </location>
</feature>
<name>A0A1F7W5U0_9BACT</name>
<dbReference type="GO" id="GO:0008360">
    <property type="term" value="P:regulation of cell shape"/>
    <property type="evidence" value="ECO:0007669"/>
    <property type="project" value="UniProtKB-KW"/>
</dbReference>
<dbReference type="EMBL" id="MGFE01000022">
    <property type="protein sequence ID" value="OGL98183.1"/>
    <property type="molecule type" value="Genomic_DNA"/>
</dbReference>
<keyword evidence="3" id="KW-0133">Cell shape</keyword>
<reference evidence="7 8" key="1">
    <citation type="journal article" date="2016" name="Nat. Commun.">
        <title>Thousands of microbial genomes shed light on interconnected biogeochemical processes in an aquifer system.</title>
        <authorList>
            <person name="Anantharaman K."/>
            <person name="Brown C.T."/>
            <person name="Hug L.A."/>
            <person name="Sharon I."/>
            <person name="Castelle C.J."/>
            <person name="Probst A.J."/>
            <person name="Thomas B.C."/>
            <person name="Singh A."/>
            <person name="Wilkins M.J."/>
            <person name="Karaoz U."/>
            <person name="Brodie E.L."/>
            <person name="Williams K.H."/>
            <person name="Hubbard S.S."/>
            <person name="Banfield J.F."/>
        </authorList>
    </citation>
    <scope>NUCLEOTIDE SEQUENCE [LARGE SCALE GENOMIC DNA]</scope>
</reference>
<feature type="domain" description="Rod shape-determining protein MreC beta-barrel core" evidence="6">
    <location>
        <begin position="111"/>
        <end position="258"/>
    </location>
</feature>
<dbReference type="PIRSF" id="PIRSF038471">
    <property type="entry name" value="MreC"/>
    <property type="match status" value="1"/>
</dbReference>
<evidence type="ECO:0000313" key="7">
    <source>
        <dbReference type="EMBL" id="OGL98183.1"/>
    </source>
</evidence>
<dbReference type="Proteomes" id="UP000176501">
    <property type="component" value="Unassembled WGS sequence"/>
</dbReference>
<evidence type="ECO:0000256" key="4">
    <source>
        <dbReference type="ARBA" id="ARBA00032089"/>
    </source>
</evidence>
<keyword evidence="5" id="KW-0175">Coiled coil</keyword>
<evidence type="ECO:0000256" key="2">
    <source>
        <dbReference type="ARBA" id="ARBA00013855"/>
    </source>
</evidence>
<evidence type="ECO:0000256" key="3">
    <source>
        <dbReference type="ARBA" id="ARBA00022960"/>
    </source>
</evidence>
<accession>A0A1F7W5U0</accession>
<evidence type="ECO:0000256" key="1">
    <source>
        <dbReference type="ARBA" id="ARBA00009369"/>
    </source>
</evidence>
<dbReference type="InterPro" id="IPR007221">
    <property type="entry name" value="MreC"/>
</dbReference>
<protein>
    <recommendedName>
        <fullName evidence="2">Cell shape-determining protein MreC</fullName>
    </recommendedName>
    <alternativeName>
        <fullName evidence="4">Cell shape protein MreC</fullName>
    </alternativeName>
</protein>
<dbReference type="Gene3D" id="2.40.10.340">
    <property type="entry name" value="Rod shape-determining protein MreC, domain 1"/>
    <property type="match status" value="1"/>
</dbReference>
<evidence type="ECO:0000313" key="8">
    <source>
        <dbReference type="Proteomes" id="UP000176501"/>
    </source>
</evidence>
<dbReference type="InterPro" id="IPR042177">
    <property type="entry name" value="Cell/Rod_1"/>
</dbReference>
<evidence type="ECO:0000256" key="5">
    <source>
        <dbReference type="SAM" id="Coils"/>
    </source>
</evidence>
<dbReference type="InterPro" id="IPR042175">
    <property type="entry name" value="Cell/Rod_MreC_2"/>
</dbReference>
<dbReference type="AlphaFoldDB" id="A0A1F7W5U0"/>
<comment type="similarity">
    <text evidence="1">Belongs to the MreC family.</text>
</comment>
<organism evidence="7 8">
    <name type="scientific">Candidatus Uhrbacteria bacterium RIFOXYB2_FULL_57_15</name>
    <dbReference type="NCBI Taxonomy" id="1802422"/>
    <lineage>
        <taxon>Bacteria</taxon>
        <taxon>Candidatus Uhriibacteriota</taxon>
    </lineage>
</organism>